<keyword evidence="2" id="KW-1185">Reference proteome</keyword>
<dbReference type="Gene3D" id="3.40.50.150">
    <property type="entry name" value="Vaccinia Virus protein VP39"/>
    <property type="match status" value="1"/>
</dbReference>
<protein>
    <submittedName>
        <fullName evidence="1">Uncharacterized protein</fullName>
    </submittedName>
</protein>
<evidence type="ECO:0000313" key="2">
    <source>
        <dbReference type="Proteomes" id="UP001359559"/>
    </source>
</evidence>
<dbReference type="EMBL" id="JAYKXN010000005">
    <property type="protein sequence ID" value="KAK7285787.1"/>
    <property type="molecule type" value="Genomic_DNA"/>
</dbReference>
<dbReference type="InterPro" id="IPR029063">
    <property type="entry name" value="SAM-dependent_MTases_sf"/>
</dbReference>
<dbReference type="Pfam" id="PF07279">
    <property type="entry name" value="DUF1442"/>
    <property type="match status" value="1"/>
</dbReference>
<dbReference type="PANTHER" id="PTHR33593:SF1">
    <property type="entry name" value="DUF1442 FAMILY PROTEIN"/>
    <property type="match status" value="1"/>
</dbReference>
<gene>
    <name evidence="1" type="ORF">RJT34_20568</name>
</gene>
<reference evidence="1 2" key="1">
    <citation type="submission" date="2024-01" db="EMBL/GenBank/DDBJ databases">
        <title>The genomes of 5 underutilized Papilionoideae crops provide insights into root nodulation and disease resistance.</title>
        <authorList>
            <person name="Yuan L."/>
        </authorList>
    </citation>
    <scope>NUCLEOTIDE SEQUENCE [LARGE SCALE GENOMIC DNA]</scope>
    <source>
        <strain evidence="1">LY-2023</strain>
        <tissue evidence="1">Leaf</tissue>
    </source>
</reference>
<proteinExistence type="predicted"/>
<dbReference type="PANTHER" id="PTHR33593">
    <property type="entry name" value="DUF1442 FAMILY PROTEIN"/>
    <property type="match status" value="1"/>
</dbReference>
<dbReference type="AlphaFoldDB" id="A0AAN9IT50"/>
<comment type="caution">
    <text evidence="1">The sequence shown here is derived from an EMBL/GenBank/DDBJ whole genome shotgun (WGS) entry which is preliminary data.</text>
</comment>
<dbReference type="Proteomes" id="UP001359559">
    <property type="component" value="Unassembled WGS sequence"/>
</dbReference>
<dbReference type="InterPro" id="IPR009902">
    <property type="entry name" value="DUF1442"/>
</dbReference>
<name>A0AAN9IT50_CLITE</name>
<accession>A0AAN9IT50</accession>
<sequence>MEWSATCATRAYLDALQLCNNHKGQYGSWRVQEPGSNEFVSALAAGMKAKLIVEVTSCASPSTIALAAAARQTGGKLVCILPEPVLNESKQVISNSGLKDLVEFRTEDPSNVLPYYENVDFSLVDCKDENYARLLNLLDVNPTRSVVVANNFDSDAKGLIRGCVRRKDEKGAVGSLEYPIGKGMEVTMLCKNDETEKRLVVRGQRSRKRNKSKWVVKYDEESGEEHIFRVPQVELLWNYTGRSFSVVCKQQLTPFFSRQDKLTKGFLNLVFEGTLLIEVSVKKLQSRGKKCSCK</sequence>
<evidence type="ECO:0000313" key="1">
    <source>
        <dbReference type="EMBL" id="KAK7285787.1"/>
    </source>
</evidence>
<organism evidence="1 2">
    <name type="scientific">Clitoria ternatea</name>
    <name type="common">Butterfly pea</name>
    <dbReference type="NCBI Taxonomy" id="43366"/>
    <lineage>
        <taxon>Eukaryota</taxon>
        <taxon>Viridiplantae</taxon>
        <taxon>Streptophyta</taxon>
        <taxon>Embryophyta</taxon>
        <taxon>Tracheophyta</taxon>
        <taxon>Spermatophyta</taxon>
        <taxon>Magnoliopsida</taxon>
        <taxon>eudicotyledons</taxon>
        <taxon>Gunneridae</taxon>
        <taxon>Pentapetalae</taxon>
        <taxon>rosids</taxon>
        <taxon>fabids</taxon>
        <taxon>Fabales</taxon>
        <taxon>Fabaceae</taxon>
        <taxon>Papilionoideae</taxon>
        <taxon>50 kb inversion clade</taxon>
        <taxon>NPAAA clade</taxon>
        <taxon>indigoferoid/millettioid clade</taxon>
        <taxon>Phaseoleae</taxon>
        <taxon>Clitoria</taxon>
    </lineage>
</organism>